<gene>
    <name evidence="1" type="ORF">C5167_024085</name>
</gene>
<proteinExistence type="predicted"/>
<evidence type="ECO:0000313" key="1">
    <source>
        <dbReference type="EMBL" id="RZC62341.1"/>
    </source>
</evidence>
<name>A0A4Y7JQW4_PAPSO</name>
<dbReference type="Gramene" id="RZC62341">
    <property type="protein sequence ID" value="RZC62341"/>
    <property type="gene ID" value="C5167_024085"/>
</dbReference>
<keyword evidence="2" id="KW-1185">Reference proteome</keyword>
<evidence type="ECO:0000313" key="2">
    <source>
        <dbReference type="Proteomes" id="UP000316621"/>
    </source>
</evidence>
<dbReference type="Proteomes" id="UP000316621">
    <property type="component" value="Chromosome 5"/>
</dbReference>
<organism evidence="1 2">
    <name type="scientific">Papaver somniferum</name>
    <name type="common">Opium poppy</name>
    <dbReference type="NCBI Taxonomy" id="3469"/>
    <lineage>
        <taxon>Eukaryota</taxon>
        <taxon>Viridiplantae</taxon>
        <taxon>Streptophyta</taxon>
        <taxon>Embryophyta</taxon>
        <taxon>Tracheophyta</taxon>
        <taxon>Spermatophyta</taxon>
        <taxon>Magnoliopsida</taxon>
        <taxon>Ranunculales</taxon>
        <taxon>Papaveraceae</taxon>
        <taxon>Papaveroideae</taxon>
        <taxon>Papaver</taxon>
    </lineage>
</organism>
<reference evidence="1 2" key="1">
    <citation type="journal article" date="2018" name="Science">
        <title>The opium poppy genome and morphinan production.</title>
        <authorList>
            <person name="Guo L."/>
            <person name="Winzer T."/>
            <person name="Yang X."/>
            <person name="Li Y."/>
            <person name="Ning Z."/>
            <person name="He Z."/>
            <person name="Teodor R."/>
            <person name="Lu Y."/>
            <person name="Bowser T.A."/>
            <person name="Graham I.A."/>
            <person name="Ye K."/>
        </authorList>
    </citation>
    <scope>NUCLEOTIDE SEQUENCE [LARGE SCALE GENOMIC DNA]</scope>
    <source>
        <strain evidence="2">cv. HN1</strain>
        <tissue evidence="1">Leaves</tissue>
    </source>
</reference>
<dbReference type="EMBL" id="CM010719">
    <property type="protein sequence ID" value="RZC62341.1"/>
    <property type="molecule type" value="Genomic_DNA"/>
</dbReference>
<protein>
    <submittedName>
        <fullName evidence="1">Uncharacterized protein</fullName>
    </submittedName>
</protein>
<dbReference type="AlphaFoldDB" id="A0A4Y7JQW4"/>
<sequence length="43" mass="4936">MPPPSPVKCHRNGCTPYNEYNKVARNPLTWCLHMDFSTIVTSE</sequence>
<accession>A0A4Y7JQW4</accession>